<dbReference type="AlphaFoldDB" id="A0AAN0JF79"/>
<dbReference type="SUPFAM" id="SSF47986">
    <property type="entry name" value="DEATH domain"/>
    <property type="match status" value="1"/>
</dbReference>
<dbReference type="CDD" id="cd01670">
    <property type="entry name" value="Death"/>
    <property type="match status" value="1"/>
</dbReference>
<feature type="region of interest" description="Disordered" evidence="1">
    <location>
        <begin position="275"/>
        <end position="302"/>
    </location>
</feature>
<evidence type="ECO:0000313" key="4">
    <source>
        <dbReference type="Proteomes" id="UP000007879"/>
    </source>
</evidence>
<dbReference type="PROSITE" id="PS50017">
    <property type="entry name" value="DEATH_DOMAIN"/>
    <property type="match status" value="1"/>
</dbReference>
<protein>
    <recommendedName>
        <fullName evidence="2">Death domain-containing protein</fullName>
    </recommendedName>
</protein>
<feature type="compositionally biased region" description="Low complexity" evidence="1">
    <location>
        <begin position="277"/>
        <end position="292"/>
    </location>
</feature>
<reference evidence="4" key="1">
    <citation type="journal article" date="2010" name="Nature">
        <title>The Amphimedon queenslandica genome and the evolution of animal complexity.</title>
        <authorList>
            <person name="Srivastava M."/>
            <person name="Simakov O."/>
            <person name="Chapman J."/>
            <person name="Fahey B."/>
            <person name="Gauthier M.E."/>
            <person name="Mitros T."/>
            <person name="Richards G.S."/>
            <person name="Conaco C."/>
            <person name="Dacre M."/>
            <person name="Hellsten U."/>
            <person name="Larroux C."/>
            <person name="Putnam N.H."/>
            <person name="Stanke M."/>
            <person name="Adamska M."/>
            <person name="Darling A."/>
            <person name="Degnan S.M."/>
            <person name="Oakley T.H."/>
            <person name="Plachetzki D.C."/>
            <person name="Zhai Y."/>
            <person name="Adamski M."/>
            <person name="Calcino A."/>
            <person name="Cummins S.F."/>
            <person name="Goodstein D.M."/>
            <person name="Harris C."/>
            <person name="Jackson D.J."/>
            <person name="Leys S.P."/>
            <person name="Shu S."/>
            <person name="Woodcroft B.J."/>
            <person name="Vervoort M."/>
            <person name="Kosik K.S."/>
            <person name="Manning G."/>
            <person name="Degnan B.M."/>
            <person name="Rokhsar D.S."/>
        </authorList>
    </citation>
    <scope>NUCLEOTIDE SEQUENCE [LARGE SCALE GENOMIC DNA]</scope>
</reference>
<dbReference type="InterPro" id="IPR000488">
    <property type="entry name" value="Death_dom"/>
</dbReference>
<sequence length="407" mass="46223">MASFSDSQELPLQLDKSHLNEVLVLLRKCQFPDKRWFELGLALGLSKNTLDTIKANNPQDVNQCLIECLSKWMERADDVFSKGGATYELLSAAIRDMNLIAVADMLDQEKCHEAFNINTESTEDEVKQKPNEDEASNVIYTGVMYHEKKEVNQWTTTFSVVRDMKVLQRYLDNKSSKVEQDESFVTFRFDHDGILELLLQGTPSLESGWTVQPHQLPMQIHQNTVDHFPFNPSYASCSISVYAKPGIAKDPLHCPIKLTGIDPSKTIFIYRTPPPSSMIDSTSSSSSTASISQTRRETEEGTFRSDIAHRVMTECTGMIKERIGLYPLIDRLVEKRMISDAEKGQIIDTSHGLTANQRMDELLSLVKASIREDGEDFGMFLEIIKEENTRRADRLAQTLLDNYKRLL</sequence>
<dbReference type="KEGG" id="aqu:109584223"/>
<keyword evidence="4" id="KW-1185">Reference proteome</keyword>
<dbReference type="Proteomes" id="UP000007879">
    <property type="component" value="Unassembled WGS sequence"/>
</dbReference>
<dbReference type="Gene3D" id="1.10.533.10">
    <property type="entry name" value="Death Domain, Fas"/>
    <property type="match status" value="1"/>
</dbReference>
<gene>
    <name evidence="3" type="primary">109584223</name>
</gene>
<accession>A0AAN0JF79</accession>
<dbReference type="GO" id="GO:0007165">
    <property type="term" value="P:signal transduction"/>
    <property type="evidence" value="ECO:0007669"/>
    <property type="project" value="InterPro"/>
</dbReference>
<proteinExistence type="predicted"/>
<evidence type="ECO:0000259" key="2">
    <source>
        <dbReference type="PROSITE" id="PS50017"/>
    </source>
</evidence>
<feature type="domain" description="Death" evidence="2">
    <location>
        <begin position="35"/>
        <end position="110"/>
    </location>
</feature>
<dbReference type="Pfam" id="PF00531">
    <property type="entry name" value="Death"/>
    <property type="match status" value="1"/>
</dbReference>
<dbReference type="InterPro" id="IPR011029">
    <property type="entry name" value="DEATH-like_dom_sf"/>
</dbReference>
<name>A0AAN0JF79_AMPQE</name>
<evidence type="ECO:0000256" key="1">
    <source>
        <dbReference type="SAM" id="MobiDB-lite"/>
    </source>
</evidence>
<organism evidence="3 4">
    <name type="scientific">Amphimedon queenslandica</name>
    <name type="common">Sponge</name>
    <dbReference type="NCBI Taxonomy" id="400682"/>
    <lineage>
        <taxon>Eukaryota</taxon>
        <taxon>Metazoa</taxon>
        <taxon>Porifera</taxon>
        <taxon>Demospongiae</taxon>
        <taxon>Heteroscleromorpha</taxon>
        <taxon>Haplosclerida</taxon>
        <taxon>Niphatidae</taxon>
        <taxon>Amphimedon</taxon>
    </lineage>
</organism>
<evidence type="ECO:0000313" key="3">
    <source>
        <dbReference type="EnsemblMetazoa" id="XP_019855441.1"/>
    </source>
</evidence>
<dbReference type="EnsemblMetazoa" id="XM_019999882.1">
    <property type="protein sequence ID" value="XP_019855441.1"/>
    <property type="gene ID" value="LOC109584223"/>
</dbReference>
<reference evidence="3" key="2">
    <citation type="submission" date="2024-06" db="UniProtKB">
        <authorList>
            <consortium name="EnsemblMetazoa"/>
        </authorList>
    </citation>
    <scope>IDENTIFICATION</scope>
</reference>